<keyword evidence="3" id="KW-1185">Reference proteome</keyword>
<dbReference type="AlphaFoldDB" id="A0A409VK90"/>
<evidence type="ECO:0000313" key="2">
    <source>
        <dbReference type="EMBL" id="PPQ66689.1"/>
    </source>
</evidence>
<dbReference type="EMBL" id="NHYE01005624">
    <property type="protein sequence ID" value="PPQ66689.1"/>
    <property type="molecule type" value="Genomic_DNA"/>
</dbReference>
<feature type="region of interest" description="Disordered" evidence="1">
    <location>
        <begin position="162"/>
        <end position="181"/>
    </location>
</feature>
<protein>
    <submittedName>
        <fullName evidence="2">Uncharacterized protein</fullName>
    </submittedName>
</protein>
<dbReference type="InParanoid" id="A0A409VK90"/>
<reference evidence="2 3" key="1">
    <citation type="journal article" date="2018" name="Evol. Lett.">
        <title>Horizontal gene cluster transfer increased hallucinogenic mushroom diversity.</title>
        <authorList>
            <person name="Reynolds H.T."/>
            <person name="Vijayakumar V."/>
            <person name="Gluck-Thaler E."/>
            <person name="Korotkin H.B."/>
            <person name="Matheny P.B."/>
            <person name="Slot J.C."/>
        </authorList>
    </citation>
    <scope>NUCLEOTIDE SEQUENCE [LARGE SCALE GENOMIC DNA]</scope>
    <source>
        <strain evidence="2 3">SRW20</strain>
    </source>
</reference>
<gene>
    <name evidence="2" type="ORF">CVT26_009549</name>
</gene>
<organism evidence="2 3">
    <name type="scientific">Gymnopilus dilepis</name>
    <dbReference type="NCBI Taxonomy" id="231916"/>
    <lineage>
        <taxon>Eukaryota</taxon>
        <taxon>Fungi</taxon>
        <taxon>Dikarya</taxon>
        <taxon>Basidiomycota</taxon>
        <taxon>Agaricomycotina</taxon>
        <taxon>Agaricomycetes</taxon>
        <taxon>Agaricomycetidae</taxon>
        <taxon>Agaricales</taxon>
        <taxon>Agaricineae</taxon>
        <taxon>Hymenogastraceae</taxon>
        <taxon>Gymnopilus</taxon>
    </lineage>
</organism>
<proteinExistence type="predicted"/>
<evidence type="ECO:0000256" key="1">
    <source>
        <dbReference type="SAM" id="MobiDB-lite"/>
    </source>
</evidence>
<feature type="region of interest" description="Disordered" evidence="1">
    <location>
        <begin position="44"/>
        <end position="67"/>
    </location>
</feature>
<name>A0A409VK90_9AGAR</name>
<accession>A0A409VK90</accession>
<comment type="caution">
    <text evidence="2">The sequence shown here is derived from an EMBL/GenBank/DDBJ whole genome shotgun (WGS) entry which is preliminary data.</text>
</comment>
<sequence length="348" mass="39506">MAAPLYHSERPDLIVSMLRETSLSPEPPFVLENELNDFVDFERSDLSENGDSYDTDEEENRSLARPVPNDGYELSIYQGIQTHTLHAPCILTFVPYPDEPDFCRTLIISRDGSIDIRDGELSVDERDNFFASPVNQGQDSFSLELSRDNFTLFAEPAWKVKARRRQRQRNQRPQRPNHFGHVASVLSQYSSKLLPERRPRSSAQRSAKSTLLGVGQSRTAFKHPCVNDKSLYPYYTYESPPPPYSLHAPSNMTSGVVEDGLEKLVALRDWVYTLPAKLQTLLVKAVEDLEVACEDCPLPGTLAVTPIIGVKRNRDEFEDMVDRLALEKEERPVKKLRGRRYASLPPGL</sequence>
<evidence type="ECO:0000313" key="3">
    <source>
        <dbReference type="Proteomes" id="UP000284706"/>
    </source>
</evidence>
<dbReference type="Proteomes" id="UP000284706">
    <property type="component" value="Unassembled WGS sequence"/>
</dbReference>
<feature type="compositionally biased region" description="Basic residues" evidence="1">
    <location>
        <begin position="162"/>
        <end position="172"/>
    </location>
</feature>